<comment type="similarity">
    <text evidence="2">Belongs to the fatty acid desaturase type 2 family.</text>
</comment>
<feature type="transmembrane region" description="Helical" evidence="3">
    <location>
        <begin position="46"/>
        <end position="67"/>
    </location>
</feature>
<gene>
    <name evidence="5" type="ORF">KME15_05670</name>
</gene>
<keyword evidence="3" id="KW-1133">Transmembrane helix</keyword>
<dbReference type="PANTHER" id="PTHR12879:SF8">
    <property type="entry name" value="SPHINGOLIPID DELTA(4)-DESATURASE DES1"/>
    <property type="match status" value="1"/>
</dbReference>
<dbReference type="EMBL" id="JAHHHD010000004">
    <property type="protein sequence ID" value="MBW4658141.1"/>
    <property type="molecule type" value="Genomic_DNA"/>
</dbReference>
<accession>A0A951QA81</accession>
<dbReference type="GO" id="GO:0046513">
    <property type="term" value="P:ceramide biosynthetic process"/>
    <property type="evidence" value="ECO:0007669"/>
    <property type="project" value="TreeGrafter"/>
</dbReference>
<dbReference type="InterPro" id="IPR039393">
    <property type="entry name" value="Rhizopine-oxygenase-like"/>
</dbReference>
<organism evidence="5 6">
    <name type="scientific">Drouetiella hepatica Uher 2000/2452</name>
    <dbReference type="NCBI Taxonomy" id="904376"/>
    <lineage>
        <taxon>Bacteria</taxon>
        <taxon>Bacillati</taxon>
        <taxon>Cyanobacteriota</taxon>
        <taxon>Cyanophyceae</taxon>
        <taxon>Oculatellales</taxon>
        <taxon>Oculatellaceae</taxon>
        <taxon>Drouetiella</taxon>
    </lineage>
</organism>
<keyword evidence="3" id="KW-0472">Membrane</keyword>
<feature type="transmembrane region" description="Helical" evidence="3">
    <location>
        <begin position="174"/>
        <end position="191"/>
    </location>
</feature>
<evidence type="ECO:0000313" key="5">
    <source>
        <dbReference type="EMBL" id="MBW4658141.1"/>
    </source>
</evidence>
<evidence type="ECO:0000256" key="3">
    <source>
        <dbReference type="SAM" id="Phobius"/>
    </source>
</evidence>
<protein>
    <submittedName>
        <fullName evidence="5">Fatty acid desaturase family protein</fullName>
    </submittedName>
</protein>
<comment type="caution">
    <text evidence="5">The sequence shown here is derived from an EMBL/GenBank/DDBJ whole genome shotgun (WGS) entry which is preliminary data.</text>
</comment>
<dbReference type="InterPro" id="IPR005804">
    <property type="entry name" value="FA_desaturase_dom"/>
</dbReference>
<evidence type="ECO:0000259" key="4">
    <source>
        <dbReference type="Pfam" id="PF00487"/>
    </source>
</evidence>
<dbReference type="PANTHER" id="PTHR12879">
    <property type="entry name" value="SPHINGOLIPID DELTA 4 DESATURASE/C-4 HYDROXYLASE PROTEIN DES2"/>
    <property type="match status" value="1"/>
</dbReference>
<reference evidence="5" key="1">
    <citation type="submission" date="2021-05" db="EMBL/GenBank/DDBJ databases">
        <authorList>
            <person name="Pietrasiak N."/>
            <person name="Ward R."/>
            <person name="Stajich J.E."/>
            <person name="Kurbessoian T."/>
        </authorList>
    </citation>
    <scope>NUCLEOTIDE SEQUENCE</scope>
    <source>
        <strain evidence="5">UHER 2000/2452</strain>
    </source>
</reference>
<dbReference type="Pfam" id="PF00487">
    <property type="entry name" value="FA_desaturase"/>
    <property type="match status" value="1"/>
</dbReference>
<dbReference type="AlphaFoldDB" id="A0A951QA81"/>
<feature type="domain" description="Fatty acid desaturase" evidence="4">
    <location>
        <begin position="45"/>
        <end position="283"/>
    </location>
</feature>
<keyword evidence="3" id="KW-0812">Transmembrane</keyword>
<evidence type="ECO:0000256" key="1">
    <source>
        <dbReference type="ARBA" id="ARBA00001954"/>
    </source>
</evidence>
<dbReference type="GO" id="GO:0042284">
    <property type="term" value="F:sphingolipid delta-4 desaturase activity"/>
    <property type="evidence" value="ECO:0007669"/>
    <property type="project" value="TreeGrafter"/>
</dbReference>
<reference evidence="5" key="2">
    <citation type="journal article" date="2022" name="Microbiol. Resour. Announc.">
        <title>Metagenome Sequencing to Explore Phylogenomics of Terrestrial Cyanobacteria.</title>
        <authorList>
            <person name="Ward R.D."/>
            <person name="Stajich J.E."/>
            <person name="Johansen J.R."/>
            <person name="Huntemann M."/>
            <person name="Clum A."/>
            <person name="Foster B."/>
            <person name="Foster B."/>
            <person name="Roux S."/>
            <person name="Palaniappan K."/>
            <person name="Varghese N."/>
            <person name="Mukherjee S."/>
            <person name="Reddy T.B.K."/>
            <person name="Daum C."/>
            <person name="Copeland A."/>
            <person name="Chen I.A."/>
            <person name="Ivanova N.N."/>
            <person name="Kyrpides N.C."/>
            <person name="Shapiro N."/>
            <person name="Eloe-Fadrosh E.A."/>
            <person name="Pietrasiak N."/>
        </authorList>
    </citation>
    <scope>NUCLEOTIDE SEQUENCE</scope>
    <source>
        <strain evidence="5">UHER 2000/2452</strain>
    </source>
</reference>
<evidence type="ECO:0000313" key="6">
    <source>
        <dbReference type="Proteomes" id="UP000757435"/>
    </source>
</evidence>
<dbReference type="GO" id="GO:0016020">
    <property type="term" value="C:membrane"/>
    <property type="evidence" value="ECO:0007669"/>
    <property type="project" value="GOC"/>
</dbReference>
<feature type="transmembrane region" description="Helical" evidence="3">
    <location>
        <begin position="21"/>
        <end position="40"/>
    </location>
</feature>
<sequence>MRSVLTIDTLKGLNRRSTTKGALQLASHFLILGISGYVWGTSFGHWAIALPALILYGFGFAAMFAPLHECSHRTAFDNNVLNDAVCWVAGLLSFYNSAFFRRYHKWHHRYAQDPDKDPELSDPVPQTFKDYLITISGLPWWWGKLKSHTRVALGQLDSYPFIPKSARAEVIRSTRLQLTVYAIAILISIAAHQPWFVLYWLFPLFIGQPILRFVLLAEHTGCSYDRNPFTNTRSTMTLFPLGFLMWNMPFHAEHHLYPSIPFHQLPQTHQQVKQYLAHVDSGYVKVNRDIVSNLSEA</sequence>
<proteinExistence type="inferred from homology"/>
<comment type="cofactor">
    <cofactor evidence="1">
        <name>Fe(2+)</name>
        <dbReference type="ChEBI" id="CHEBI:29033"/>
    </cofactor>
</comment>
<dbReference type="CDD" id="cd03511">
    <property type="entry name" value="Rhizopine-oxygenase-like"/>
    <property type="match status" value="1"/>
</dbReference>
<evidence type="ECO:0000256" key="2">
    <source>
        <dbReference type="ARBA" id="ARBA00008749"/>
    </source>
</evidence>
<name>A0A951QA81_9CYAN</name>
<dbReference type="Proteomes" id="UP000757435">
    <property type="component" value="Unassembled WGS sequence"/>
</dbReference>